<accession>A0A0L0M7R1</accession>
<evidence type="ECO:0000256" key="1">
    <source>
        <dbReference type="SAM" id="MobiDB-lite"/>
    </source>
</evidence>
<sequence>MENANGSGSTASVTPIDAPSSASSGGVSGIQAALTPSAVQSQGAGLSPLGPVGAHRPAMIAPHHVHGSVLEGGDSPAVLAQPAAATSEGQGSQFHPSHVARRARRSLSHAHDAMSSRYRRVSDNTDDYVHDNPWKSIAFAAVGGLLIGLLVSC</sequence>
<comment type="caution">
    <text evidence="3">The sequence shown here is derived from an EMBL/GenBank/DDBJ whole genome shotgun (WGS) entry which is preliminary data.</text>
</comment>
<protein>
    <recommendedName>
        <fullName evidence="2">DUF883 domain-containing protein</fullName>
    </recommendedName>
</protein>
<evidence type="ECO:0000259" key="2">
    <source>
        <dbReference type="Pfam" id="PF19029"/>
    </source>
</evidence>
<proteinExistence type="predicted"/>
<dbReference type="InterPro" id="IPR043605">
    <property type="entry name" value="DUF883_C"/>
</dbReference>
<dbReference type="AlphaFoldDB" id="A0A0L0M7R1"/>
<dbReference type="EMBL" id="LFJJ01000173">
    <property type="protein sequence ID" value="KND58692.1"/>
    <property type="molecule type" value="Genomic_DNA"/>
</dbReference>
<feature type="region of interest" description="Disordered" evidence="1">
    <location>
        <begin position="1"/>
        <end position="28"/>
    </location>
</feature>
<organism evidence="3 4">
    <name type="scientific">Candidatus Burkholderia verschuerenii</name>
    <dbReference type="NCBI Taxonomy" id="242163"/>
    <lineage>
        <taxon>Bacteria</taxon>
        <taxon>Pseudomonadati</taxon>
        <taxon>Pseudomonadota</taxon>
        <taxon>Betaproteobacteria</taxon>
        <taxon>Burkholderiales</taxon>
        <taxon>Burkholderiaceae</taxon>
        <taxon>Burkholderia</taxon>
    </lineage>
</organism>
<dbReference type="Proteomes" id="UP000036959">
    <property type="component" value="Unassembled WGS sequence"/>
</dbReference>
<evidence type="ECO:0000313" key="3">
    <source>
        <dbReference type="EMBL" id="KND58692.1"/>
    </source>
</evidence>
<feature type="domain" description="DUF883" evidence="2">
    <location>
        <begin position="125"/>
        <end position="152"/>
    </location>
</feature>
<feature type="region of interest" description="Disordered" evidence="1">
    <location>
        <begin position="66"/>
        <end position="97"/>
    </location>
</feature>
<evidence type="ECO:0000313" key="4">
    <source>
        <dbReference type="Proteomes" id="UP000036959"/>
    </source>
</evidence>
<gene>
    <name evidence="3" type="ORF">BVER_03176c</name>
</gene>
<keyword evidence="4" id="KW-1185">Reference proteome</keyword>
<dbReference type="Pfam" id="PF19029">
    <property type="entry name" value="DUF883_C"/>
    <property type="match status" value="1"/>
</dbReference>
<name>A0A0L0M7R1_9BURK</name>
<feature type="compositionally biased region" description="Polar residues" evidence="1">
    <location>
        <begin position="1"/>
        <end position="13"/>
    </location>
</feature>
<dbReference type="PATRIC" id="fig|242163.4.peg.2059"/>
<reference evidence="4" key="1">
    <citation type="submission" date="2015-06" db="EMBL/GenBank/DDBJ databases">
        <title>Comparative genomics of Burkholderia leaf nodule symbionts.</title>
        <authorList>
            <person name="Carlier A."/>
            <person name="Eberl L."/>
            <person name="Pinto-Carbo M."/>
        </authorList>
    </citation>
    <scope>NUCLEOTIDE SEQUENCE [LARGE SCALE GENOMIC DNA]</scope>
    <source>
        <strain evidence="4">UZHbot4</strain>
    </source>
</reference>
<dbReference type="RefSeq" id="WP_232316717.1">
    <property type="nucleotide sequence ID" value="NZ_LFJJ01000173.1"/>
</dbReference>